<feature type="domain" description="Calcineurin-like phosphoesterase" evidence="1">
    <location>
        <begin position="148"/>
        <end position="322"/>
    </location>
</feature>
<dbReference type="InterPro" id="IPR011047">
    <property type="entry name" value="Quinoprotein_ADH-like_sf"/>
</dbReference>
<feature type="domain" description="Pyrrolo-quinoline quinone repeat" evidence="2">
    <location>
        <begin position="652"/>
        <end position="774"/>
    </location>
</feature>
<dbReference type="Gene3D" id="2.130.10.10">
    <property type="entry name" value="YVTN repeat-like/Quinoprotein amine dehydrogenase"/>
    <property type="match status" value="2"/>
</dbReference>
<dbReference type="InterPro" id="IPR032285">
    <property type="entry name" value="Metallophos_N"/>
</dbReference>
<evidence type="ECO:0000259" key="1">
    <source>
        <dbReference type="Pfam" id="PF00149"/>
    </source>
</evidence>
<feature type="domain" description="Calcineurin-like phosphoesterase N-terminal" evidence="3">
    <location>
        <begin position="57"/>
        <end position="133"/>
    </location>
</feature>
<dbReference type="InterPro" id="IPR002372">
    <property type="entry name" value="PQQ_rpt_dom"/>
</dbReference>
<dbReference type="InterPro" id="IPR029052">
    <property type="entry name" value="Metallo-depent_PP-like"/>
</dbReference>
<dbReference type="SMART" id="SM00564">
    <property type="entry name" value="PQQ"/>
    <property type="match status" value="8"/>
</dbReference>
<dbReference type="InterPro" id="IPR004843">
    <property type="entry name" value="Calcineurin-like_PHP"/>
</dbReference>
<dbReference type="Gene3D" id="3.60.21.10">
    <property type="match status" value="1"/>
</dbReference>
<name>A0ABY5SIQ5_9BACL</name>
<dbReference type="SUPFAM" id="SSF56300">
    <property type="entry name" value="Metallo-dependent phosphatases"/>
    <property type="match status" value="1"/>
</dbReference>
<gene>
    <name evidence="4" type="ORF">L1F29_02260</name>
</gene>
<dbReference type="SUPFAM" id="SSF117074">
    <property type="entry name" value="Hypothetical protein PA1324"/>
    <property type="match status" value="1"/>
</dbReference>
<evidence type="ECO:0000313" key="4">
    <source>
        <dbReference type="EMBL" id="UVI33524.1"/>
    </source>
</evidence>
<accession>A0ABY5SIQ5</accession>
<dbReference type="InterPro" id="IPR018391">
    <property type="entry name" value="PQQ_b-propeller_rpt"/>
</dbReference>
<evidence type="ECO:0000259" key="2">
    <source>
        <dbReference type="Pfam" id="PF13360"/>
    </source>
</evidence>
<evidence type="ECO:0000313" key="5">
    <source>
        <dbReference type="Proteomes" id="UP001057877"/>
    </source>
</evidence>
<dbReference type="PANTHER" id="PTHR34512:SF30">
    <property type="entry name" value="OUTER MEMBRANE PROTEIN ASSEMBLY FACTOR BAMB"/>
    <property type="match status" value="1"/>
</dbReference>
<dbReference type="SUPFAM" id="SSF50998">
    <property type="entry name" value="Quinoprotein alcohol dehydrogenase-like"/>
    <property type="match status" value="2"/>
</dbReference>
<keyword evidence="5" id="KW-1185">Reference proteome</keyword>
<dbReference type="Pfam" id="PF17957">
    <property type="entry name" value="Big_7"/>
    <property type="match status" value="1"/>
</dbReference>
<dbReference type="Gene3D" id="2.60.40.10">
    <property type="entry name" value="Immunoglobulins"/>
    <property type="match status" value="2"/>
</dbReference>
<reference evidence="4" key="1">
    <citation type="submission" date="2022-01" db="EMBL/GenBank/DDBJ databases">
        <title>Paenibacillus spongiae sp. nov., isolated from marine sponge.</title>
        <authorList>
            <person name="Li Z."/>
            <person name="Zhang M."/>
        </authorList>
    </citation>
    <scope>NUCLEOTIDE SEQUENCE</scope>
    <source>
        <strain evidence="4">PHS-Z3</strain>
    </source>
</reference>
<dbReference type="PANTHER" id="PTHR34512">
    <property type="entry name" value="CELL SURFACE PROTEIN"/>
    <property type="match status" value="1"/>
</dbReference>
<protein>
    <submittedName>
        <fullName evidence="4">PQQ-binding-like beta-propeller repeat protein</fullName>
    </submittedName>
</protein>
<sequence length="845" mass="91780">MMVGSKQFQEKIRYPVIALLVGLALLALIKPVFALDTDAVVTGTVFKDKDADGVKDANEPGIAGMSVSDGKEFTKTDDEGNYSLTVDTARRLGDIVFVNVPSGYKVPVNKDKTPQFYKQLGELQPNEQRVQDFGLLIAPETAKPDFNFANAADVHVQAGSANYKERFIGQIEQINNSTEKPAFIAVSGDLTNRATDQEFLDYMAGTAVSKIPVYPAVGNHDVTPGPDYRTRIDRYRMYLGPEWYSFDYGNRHFVTLENNLGFSEADQLEWLRKDLEANAVDKEVVVIIHKPLKAPQTPNGTEEYIDLLGKYNTVLLLMGHIHLNDVDTMDKLPGANYVLTNSSAYTIDQTPNGFRHVKFKGGSQVTPFKMFDVEKSLSIVNPAPGSKIEQGMMDVLVNAYDTSKEVNSVQYRIDGGVWFNLKKSSAVSWTAAYDARRSVAGKHKIEVKVTDAAGKRWERSGEYEIVRPGSLPDIQAGANWPMFHGNAQHTGKAADALTPELRLAWSYKTPGSILTSSPAIADGVAYIGTRDEDGADHQGVHAVDLKTGLRKWYFKANAQVHSSPAVADGIVYASSIHGTLYALNAASGEKLWEKTVGPQDGSRAWMYYSPTVAEQVVYQAYGGGAIMALDAKTGDELWNKPLAGGWFADSSPVYDNGKVYVGAEGWIVALDAKTGAELWRTKPALGDNVMHSMPAIADGRLYMGLGYKGGLIVALDASTGQELWRYLSTDTSYIAGYTTGSSPALVDGVVYIGMSDGNVVALDAEKGTLLWKYRTKGGIISSPAVSGDTIFIGSNDGNLYSLDKKSGQLLSQYEIGTWVASSPAITGNTLVVGAFDGNLYAFTSQ</sequence>
<dbReference type="InterPro" id="IPR015943">
    <property type="entry name" value="WD40/YVTN_repeat-like_dom_sf"/>
</dbReference>
<dbReference type="Pfam" id="PF13360">
    <property type="entry name" value="PQQ_2"/>
    <property type="match status" value="1"/>
</dbReference>
<dbReference type="Proteomes" id="UP001057877">
    <property type="component" value="Chromosome"/>
</dbReference>
<proteinExistence type="predicted"/>
<dbReference type="InterPro" id="IPR013783">
    <property type="entry name" value="Ig-like_fold"/>
</dbReference>
<dbReference type="EMBL" id="CP091430">
    <property type="protein sequence ID" value="UVI33524.1"/>
    <property type="molecule type" value="Genomic_DNA"/>
</dbReference>
<dbReference type="Pfam" id="PF00149">
    <property type="entry name" value="Metallophos"/>
    <property type="match status" value="1"/>
</dbReference>
<evidence type="ECO:0000259" key="3">
    <source>
        <dbReference type="Pfam" id="PF16371"/>
    </source>
</evidence>
<dbReference type="RefSeq" id="WP_258389577.1">
    <property type="nucleotide sequence ID" value="NZ_CP091430.1"/>
</dbReference>
<organism evidence="4 5">
    <name type="scientific">Paenibacillus spongiae</name>
    <dbReference type="NCBI Taxonomy" id="2909671"/>
    <lineage>
        <taxon>Bacteria</taxon>
        <taxon>Bacillati</taxon>
        <taxon>Bacillota</taxon>
        <taxon>Bacilli</taxon>
        <taxon>Bacillales</taxon>
        <taxon>Paenibacillaceae</taxon>
        <taxon>Paenibacillus</taxon>
    </lineage>
</organism>
<dbReference type="Pfam" id="PF16371">
    <property type="entry name" value="MetallophosN"/>
    <property type="match status" value="1"/>
</dbReference>